<dbReference type="HAMAP" id="MF_00052_A">
    <property type="entry name" value="RNase_HII_A"/>
    <property type="match status" value="1"/>
</dbReference>
<evidence type="ECO:0000256" key="1">
    <source>
        <dbReference type="ARBA" id="ARBA00000077"/>
    </source>
</evidence>
<accession>A0A0A7LH50</accession>
<keyword evidence="12 13" id="KW-0378">Hydrolase</keyword>
<evidence type="ECO:0000259" key="16">
    <source>
        <dbReference type="PROSITE" id="PS51975"/>
    </source>
</evidence>
<dbReference type="InterPro" id="IPR036397">
    <property type="entry name" value="RNaseH_sf"/>
</dbReference>
<feature type="binding site" evidence="13 14">
    <location>
        <position position="101"/>
    </location>
    <ligand>
        <name>a divalent metal cation</name>
        <dbReference type="ChEBI" id="CHEBI:60240"/>
    </ligand>
</feature>
<dbReference type="Pfam" id="PF01351">
    <property type="entry name" value="RNase_HII"/>
    <property type="match status" value="1"/>
</dbReference>
<feature type="binding site" evidence="13 14">
    <location>
        <position position="6"/>
    </location>
    <ligand>
        <name>a divalent metal cation</name>
        <dbReference type="ChEBI" id="CHEBI:60240"/>
    </ligand>
</feature>
<evidence type="ECO:0000256" key="8">
    <source>
        <dbReference type="ARBA" id="ARBA00022490"/>
    </source>
</evidence>
<dbReference type="InterPro" id="IPR012337">
    <property type="entry name" value="RNaseH-like_sf"/>
</dbReference>
<keyword evidence="18" id="KW-1185">Reference proteome</keyword>
<dbReference type="GO" id="GO:0032299">
    <property type="term" value="C:ribonuclease H2 complex"/>
    <property type="evidence" value="ECO:0007669"/>
    <property type="project" value="TreeGrafter"/>
</dbReference>
<dbReference type="EC" id="3.1.26.4" evidence="6 13"/>
<protein>
    <recommendedName>
        <fullName evidence="7 13">Ribonuclease HII</fullName>
        <shortName evidence="13">RNase HII</shortName>
        <ecNumber evidence="6 13">3.1.26.4</ecNumber>
    </recommendedName>
</protein>
<evidence type="ECO:0000256" key="9">
    <source>
        <dbReference type="ARBA" id="ARBA00022722"/>
    </source>
</evidence>
<evidence type="ECO:0000313" key="17">
    <source>
        <dbReference type="EMBL" id="AIZ56851.1"/>
    </source>
</evidence>
<name>A0A0A7LH50_9ARCH</name>
<evidence type="ECO:0000256" key="3">
    <source>
        <dbReference type="ARBA" id="ARBA00004065"/>
    </source>
</evidence>
<keyword evidence="13" id="KW-0464">Manganese</keyword>
<dbReference type="NCBIfam" id="TIGR00729">
    <property type="entry name" value="ribonuclease HII"/>
    <property type="match status" value="1"/>
</dbReference>
<dbReference type="Gene3D" id="3.30.420.10">
    <property type="entry name" value="Ribonuclease H-like superfamily/Ribonuclease H"/>
    <property type="match status" value="1"/>
</dbReference>
<dbReference type="RefSeq" id="WP_048112711.1">
    <property type="nucleotide sequence ID" value="NZ_CP010070.1"/>
</dbReference>
<comment type="cofactor">
    <cofactor evidence="2">
        <name>Mg(2+)</name>
        <dbReference type="ChEBI" id="CHEBI:18420"/>
    </cofactor>
</comment>
<keyword evidence="8 13" id="KW-0963">Cytoplasm</keyword>
<dbReference type="OrthoDB" id="33866at2157"/>
<dbReference type="GeneID" id="24818638"/>
<dbReference type="Gene3D" id="1.10.10.460">
    <property type="entry name" value="Ribonuclease hii. Domain 2"/>
    <property type="match status" value="1"/>
</dbReference>
<gene>
    <name evidence="13 17" type="primary">rnhB</name>
    <name evidence="17" type="ORF">Mpt1_c09760</name>
</gene>
<dbReference type="GO" id="GO:0030145">
    <property type="term" value="F:manganese ion binding"/>
    <property type="evidence" value="ECO:0007669"/>
    <property type="project" value="UniProtKB-UniRule"/>
</dbReference>
<keyword evidence="10 13" id="KW-0479">Metal-binding</keyword>
<evidence type="ECO:0000256" key="14">
    <source>
        <dbReference type="PROSITE-ProRule" id="PRU01319"/>
    </source>
</evidence>
<sequence length="212" mass="23782">MRCGVDEAGRGSVLGPLVVGAVYSDSDDELVKMGVKDSKKLPPKTREHLFELITKKYEVNIVMISAAGIDEKRKEMSLNDIELEMFVEACSKFPVSEVYADCPDTNEAGFSTEMGRKMKGPEIIARHKADDIFPIVSAASIIAKVTRDRMIVDIKKELGKNIGSGYPSDHFTMEFIEKWIKDNGCPPPYTRCSWEPVRNLMTLSKNTRISDW</sequence>
<evidence type="ECO:0000256" key="4">
    <source>
        <dbReference type="ARBA" id="ARBA00004496"/>
    </source>
</evidence>
<feature type="domain" description="RNase H type-2" evidence="16">
    <location>
        <begin position="1"/>
        <end position="206"/>
    </location>
</feature>
<evidence type="ECO:0000256" key="2">
    <source>
        <dbReference type="ARBA" id="ARBA00001946"/>
    </source>
</evidence>
<dbReference type="SUPFAM" id="SSF53098">
    <property type="entry name" value="Ribonuclease H-like"/>
    <property type="match status" value="1"/>
</dbReference>
<dbReference type="PANTHER" id="PTHR10954">
    <property type="entry name" value="RIBONUCLEASE H2 SUBUNIT A"/>
    <property type="match status" value="1"/>
</dbReference>
<evidence type="ECO:0000256" key="11">
    <source>
        <dbReference type="ARBA" id="ARBA00022759"/>
    </source>
</evidence>
<evidence type="ECO:0000256" key="6">
    <source>
        <dbReference type="ARBA" id="ARBA00012180"/>
    </source>
</evidence>
<comment type="subcellular location">
    <subcellularLocation>
        <location evidence="4 13">Cytoplasm</location>
    </subcellularLocation>
</comment>
<comment type="function">
    <text evidence="3 13 15">Endonuclease that specifically degrades the RNA of RNA-DNA hybrids.</text>
</comment>
<dbReference type="KEGG" id="mear:Mpt1_c09760"/>
<evidence type="ECO:0000256" key="15">
    <source>
        <dbReference type="RuleBase" id="RU003515"/>
    </source>
</evidence>
<dbReference type="STRING" id="1577791.Mpt1_c09760"/>
<proteinExistence type="inferred from homology"/>
<evidence type="ECO:0000256" key="13">
    <source>
        <dbReference type="HAMAP-Rule" id="MF_00052"/>
    </source>
</evidence>
<organism evidence="17 18">
    <name type="scientific">Candidatus Methanoplasma termitum</name>
    <dbReference type="NCBI Taxonomy" id="1577791"/>
    <lineage>
        <taxon>Archaea</taxon>
        <taxon>Methanobacteriati</taxon>
        <taxon>Thermoplasmatota</taxon>
        <taxon>Thermoplasmata</taxon>
        <taxon>Methanomassiliicoccales</taxon>
        <taxon>Methanomassiliicoccaceae</taxon>
        <taxon>Candidatus Methanoplasma</taxon>
    </lineage>
</organism>
<dbReference type="PROSITE" id="PS51975">
    <property type="entry name" value="RNASE_H_2"/>
    <property type="match status" value="1"/>
</dbReference>
<reference evidence="17 18" key="1">
    <citation type="journal article" date="2014" name="Appl. Environ. Microbiol.">
        <title>Comparative Genome Analysis of 'Candidatus Methanoplasma termitum' Indicates a New Mode of Energy Metabolism in the Seventh Order of Methanogens.</title>
        <authorList>
            <person name="Lang K."/>
            <person name="Schuldes J."/>
            <person name="Klingl A."/>
            <person name="Poehlein A."/>
            <person name="Daniel R."/>
            <person name="Brune A."/>
        </authorList>
    </citation>
    <scope>NUCLEOTIDE SEQUENCE [LARGE SCALE GENOMIC DNA]</scope>
    <source>
        <strain evidence="18">Mpt1</strain>
    </source>
</reference>
<dbReference type="InterPro" id="IPR001352">
    <property type="entry name" value="RNase_HII/HIII"/>
</dbReference>
<dbReference type="HOGENOM" id="CLU_036532_0_4_2"/>
<dbReference type="GO" id="GO:0006298">
    <property type="term" value="P:mismatch repair"/>
    <property type="evidence" value="ECO:0007669"/>
    <property type="project" value="TreeGrafter"/>
</dbReference>
<keyword evidence="11 13" id="KW-0255">Endonuclease</keyword>
<dbReference type="PANTHER" id="PTHR10954:SF23">
    <property type="entry name" value="RIBONUCLEASE"/>
    <property type="match status" value="1"/>
</dbReference>
<evidence type="ECO:0000256" key="10">
    <source>
        <dbReference type="ARBA" id="ARBA00022723"/>
    </source>
</evidence>
<dbReference type="InterPro" id="IPR004649">
    <property type="entry name" value="RNase_H2_suA"/>
</dbReference>
<dbReference type="GO" id="GO:0004523">
    <property type="term" value="F:RNA-DNA hybrid ribonuclease activity"/>
    <property type="evidence" value="ECO:0007669"/>
    <property type="project" value="UniProtKB-UniRule"/>
</dbReference>
<dbReference type="GO" id="GO:0003723">
    <property type="term" value="F:RNA binding"/>
    <property type="evidence" value="ECO:0007669"/>
    <property type="project" value="UniProtKB-UniRule"/>
</dbReference>
<evidence type="ECO:0000256" key="12">
    <source>
        <dbReference type="ARBA" id="ARBA00022801"/>
    </source>
</evidence>
<evidence type="ECO:0000256" key="5">
    <source>
        <dbReference type="ARBA" id="ARBA00007383"/>
    </source>
</evidence>
<dbReference type="EMBL" id="CP010070">
    <property type="protein sequence ID" value="AIZ56851.1"/>
    <property type="molecule type" value="Genomic_DNA"/>
</dbReference>
<dbReference type="CDD" id="cd07180">
    <property type="entry name" value="RNase_HII_archaea_like"/>
    <property type="match status" value="1"/>
</dbReference>
<feature type="binding site" evidence="13 14">
    <location>
        <position position="7"/>
    </location>
    <ligand>
        <name>a divalent metal cation</name>
        <dbReference type="ChEBI" id="CHEBI:60240"/>
    </ligand>
</feature>
<dbReference type="GO" id="GO:0005737">
    <property type="term" value="C:cytoplasm"/>
    <property type="evidence" value="ECO:0007669"/>
    <property type="project" value="UniProtKB-SubCell"/>
</dbReference>
<keyword evidence="9 13" id="KW-0540">Nuclease</keyword>
<comment type="cofactor">
    <cofactor evidence="13 14">
        <name>Mn(2+)</name>
        <dbReference type="ChEBI" id="CHEBI:29035"/>
    </cofactor>
    <cofactor evidence="13 14">
        <name>Mg(2+)</name>
        <dbReference type="ChEBI" id="CHEBI:18420"/>
    </cofactor>
    <text evidence="13 14">Manganese or magnesium. Binds 1 divalent metal ion per monomer in the absence of substrate. May bind a second metal ion after substrate binding.</text>
</comment>
<dbReference type="AlphaFoldDB" id="A0A0A7LH50"/>
<dbReference type="Proteomes" id="UP000030787">
    <property type="component" value="Chromosome"/>
</dbReference>
<comment type="similarity">
    <text evidence="5 13 15">Belongs to the RNase HII family.</text>
</comment>
<evidence type="ECO:0000313" key="18">
    <source>
        <dbReference type="Proteomes" id="UP000030787"/>
    </source>
</evidence>
<evidence type="ECO:0000256" key="7">
    <source>
        <dbReference type="ARBA" id="ARBA00019179"/>
    </source>
</evidence>
<dbReference type="InterPro" id="IPR023160">
    <property type="entry name" value="RNase_HII_hlx-loop-hlx_cap_dom"/>
</dbReference>
<comment type="catalytic activity">
    <reaction evidence="1 13 14 15">
        <text>Endonucleolytic cleavage to 5'-phosphomonoester.</text>
        <dbReference type="EC" id="3.1.26.4"/>
    </reaction>
</comment>
<dbReference type="InterPro" id="IPR024567">
    <property type="entry name" value="RNase_HII/HIII_dom"/>
</dbReference>
<dbReference type="InterPro" id="IPR020787">
    <property type="entry name" value="RNase_HII_arc"/>
</dbReference>
<dbReference type="GO" id="GO:0043137">
    <property type="term" value="P:DNA replication, removal of RNA primer"/>
    <property type="evidence" value="ECO:0007669"/>
    <property type="project" value="TreeGrafter"/>
</dbReference>